<sequence length="614" mass="68234">MGLYHSMYVRNKGETTGIHSFLLPFQNGCSRFLSYVGLAGVHRRTATPAPTDPGDSSPTDRAVTPARSHEPSTPPSDPERPERTRSRTSGKGGAPLLPPHNAARRRPVAKAASGRRMSASLSVRCGGGRVFLLPPCCRTPRRSPSAPHSSRRPRLLRDAPQETGSGRGQQEGGAEEEGEDHRGAYPSPLSPRGAGASPAAEHRSRGHVSASSPDKTFGLKNKKGAKQQKFIKAVTHQVKFGQQNPRQVAQSEAEKKLKKDDRKKELQELNELFKPVVAAQKISKGADPKSVVCAFFKQGQCTKGDKCKFSHDLTLERKCEKRSVYIDARDEELEKDTMDNWDEKKLEEVVNKKHGEAEKKKPKTQIVCRHFLEAIENNKYGWFWVCPGGGDNCMYRHALPPGFVLKKDKKKEEKEDEISLEDLIERERSALGPNVTKITLESFLAWKKRKRQEKIDKLEQDMERRKADFKAGKALVISGREVFEFRPELVNDDDEEADDTRYIQGAGGDEVDDSVGVNDIDVSLYIPRDVEETGITVASLERFSTYASDRDENKLSEASGGRAENGERSDLDEDSGVGGQENGSIDAVPVDENLFTGEDLDELEEELNTLDLEE</sequence>
<keyword evidence="6 14" id="KW-0479">Metal-binding</keyword>
<dbReference type="GO" id="GO:0005829">
    <property type="term" value="C:cytosol"/>
    <property type="evidence" value="ECO:0007669"/>
    <property type="project" value="TreeGrafter"/>
</dbReference>
<feature type="compositionally biased region" description="Polar residues" evidence="15">
    <location>
        <begin position="240"/>
        <end position="250"/>
    </location>
</feature>
<evidence type="ECO:0000256" key="1">
    <source>
        <dbReference type="ARBA" id="ARBA00004123"/>
    </source>
</evidence>
<evidence type="ECO:0000256" key="15">
    <source>
        <dbReference type="SAM" id="MobiDB-lite"/>
    </source>
</evidence>
<protein>
    <recommendedName>
        <fullName evidence="4">Zinc finger CCCH domain-containing protein 15</fullName>
    </recommendedName>
</protein>
<feature type="region of interest" description="Disordered" evidence="15">
    <location>
        <begin position="134"/>
        <end position="224"/>
    </location>
</feature>
<keyword evidence="10" id="KW-0175">Coiled coil</keyword>
<feature type="domain" description="C3H1-type" evidence="16">
    <location>
        <begin position="287"/>
        <end position="314"/>
    </location>
</feature>
<keyword evidence="11" id="KW-0539">Nucleus</keyword>
<dbReference type="SMART" id="SM00356">
    <property type="entry name" value="ZnF_C3H1"/>
    <property type="match status" value="2"/>
</dbReference>
<evidence type="ECO:0000256" key="9">
    <source>
        <dbReference type="ARBA" id="ARBA00022833"/>
    </source>
</evidence>
<dbReference type="Gene3D" id="4.10.1000.10">
    <property type="entry name" value="Zinc finger, CCCH-type"/>
    <property type="match status" value="1"/>
</dbReference>
<evidence type="ECO:0000256" key="11">
    <source>
        <dbReference type="ARBA" id="ARBA00023242"/>
    </source>
</evidence>
<keyword evidence="9 14" id="KW-0862">Zinc</keyword>
<feature type="region of interest" description="Disordered" evidence="15">
    <location>
        <begin position="239"/>
        <end position="262"/>
    </location>
</feature>
<evidence type="ECO:0000313" key="17">
    <source>
        <dbReference type="EMBL" id="KAH0508810.1"/>
    </source>
</evidence>
<comment type="subcellular location">
    <subcellularLocation>
        <location evidence="2">Cytoplasm</location>
    </subcellularLocation>
    <subcellularLocation>
        <location evidence="1">Nucleus</location>
    </subcellularLocation>
</comment>
<reference evidence="17" key="1">
    <citation type="submission" date="2020-03" db="EMBL/GenBank/DDBJ databases">
        <title>Studies in the Genomics of Life Span.</title>
        <authorList>
            <person name="Glass D."/>
        </authorList>
    </citation>
    <scope>NUCLEOTIDE SEQUENCE</scope>
    <source>
        <strain evidence="17">LTLLF</strain>
        <tissue evidence="17">Muscle</tissue>
    </source>
</reference>
<evidence type="ECO:0000256" key="5">
    <source>
        <dbReference type="ARBA" id="ARBA00022490"/>
    </source>
</evidence>
<dbReference type="GO" id="GO:0002181">
    <property type="term" value="P:cytoplasmic translation"/>
    <property type="evidence" value="ECO:0007669"/>
    <property type="project" value="TreeGrafter"/>
</dbReference>
<dbReference type="GO" id="GO:0003729">
    <property type="term" value="F:mRNA binding"/>
    <property type="evidence" value="ECO:0007669"/>
    <property type="project" value="TreeGrafter"/>
</dbReference>
<feature type="domain" description="C3H1-type" evidence="16">
    <location>
        <begin position="362"/>
        <end position="400"/>
    </location>
</feature>
<feature type="zinc finger region" description="C3H1-type" evidence="14">
    <location>
        <begin position="287"/>
        <end position="314"/>
    </location>
</feature>
<dbReference type="GO" id="GO:0005634">
    <property type="term" value="C:nucleus"/>
    <property type="evidence" value="ECO:0007669"/>
    <property type="project" value="UniProtKB-SubCell"/>
</dbReference>
<dbReference type="EMBL" id="JAATJU010023088">
    <property type="protein sequence ID" value="KAH0508810.1"/>
    <property type="molecule type" value="Genomic_DNA"/>
</dbReference>
<comment type="function">
    <text evidence="12">Protects DRG1 from proteolytic degradation. Stimulates DRG1 GTPase activity likely by increasing the affinity for the potassium ions.</text>
</comment>
<dbReference type="FunFam" id="4.10.1000.10:FF:000050">
    <property type="entry name" value="AGAP008634-PA"/>
    <property type="match status" value="1"/>
</dbReference>
<evidence type="ECO:0000256" key="7">
    <source>
        <dbReference type="ARBA" id="ARBA00022737"/>
    </source>
</evidence>
<dbReference type="InterPro" id="IPR032378">
    <property type="entry name" value="ZC3H15/TMA46_C"/>
</dbReference>
<dbReference type="PROSITE" id="PS50103">
    <property type="entry name" value="ZF_C3H1"/>
    <property type="match status" value="2"/>
</dbReference>
<name>A0A8J6KRI8_MICOH</name>
<evidence type="ECO:0000256" key="6">
    <source>
        <dbReference type="ARBA" id="ARBA00022723"/>
    </source>
</evidence>
<gene>
    <name evidence="17" type="ORF">LTLLF_161975</name>
</gene>
<dbReference type="InterPro" id="IPR036855">
    <property type="entry name" value="Znf_CCCH_sf"/>
</dbReference>
<evidence type="ECO:0000256" key="13">
    <source>
        <dbReference type="ARBA" id="ARBA00061772"/>
    </source>
</evidence>
<dbReference type="Pfam" id="PF00642">
    <property type="entry name" value="zf-CCCH"/>
    <property type="match status" value="1"/>
</dbReference>
<dbReference type="PANTHER" id="PTHR12681:SF0">
    <property type="entry name" value="ZINC FINGER CCCH DOMAIN-CONTAINING PROTEIN 15"/>
    <property type="match status" value="1"/>
</dbReference>
<feature type="region of interest" description="Disordered" evidence="15">
    <location>
        <begin position="546"/>
        <end position="614"/>
    </location>
</feature>
<feature type="region of interest" description="Disordered" evidence="15">
    <location>
        <begin position="45"/>
        <end position="120"/>
    </location>
</feature>
<keyword evidence="8 14" id="KW-0863">Zinc-finger</keyword>
<dbReference type="Proteomes" id="UP000710432">
    <property type="component" value="Unassembled WGS sequence"/>
</dbReference>
<dbReference type="PANTHER" id="PTHR12681">
    <property type="entry name" value="ZINC FINGER-CONTAINING PROTEIN P48ZNF"/>
    <property type="match status" value="1"/>
</dbReference>
<evidence type="ECO:0000256" key="8">
    <source>
        <dbReference type="ARBA" id="ARBA00022771"/>
    </source>
</evidence>
<dbReference type="InterPro" id="IPR000571">
    <property type="entry name" value="Znf_CCCH"/>
</dbReference>
<evidence type="ECO:0000256" key="2">
    <source>
        <dbReference type="ARBA" id="ARBA00004496"/>
    </source>
</evidence>
<evidence type="ECO:0000256" key="14">
    <source>
        <dbReference type="PROSITE-ProRule" id="PRU00723"/>
    </source>
</evidence>
<accession>A0A8J6KRI8</accession>
<evidence type="ECO:0000256" key="12">
    <source>
        <dbReference type="ARBA" id="ARBA00056757"/>
    </source>
</evidence>
<keyword evidence="5" id="KW-0963">Cytoplasm</keyword>
<dbReference type="Pfam" id="PF16543">
    <property type="entry name" value="DFRP_C"/>
    <property type="match status" value="1"/>
</dbReference>
<proteinExistence type="inferred from homology"/>
<evidence type="ECO:0000259" key="16">
    <source>
        <dbReference type="PROSITE" id="PS50103"/>
    </source>
</evidence>
<comment type="similarity">
    <text evidence="3">Belongs to the ZC3H15/TMA46 family.</text>
</comment>
<organism evidence="17 18">
    <name type="scientific">Microtus ochrogaster</name>
    <name type="common">Prairie vole</name>
    <dbReference type="NCBI Taxonomy" id="79684"/>
    <lineage>
        <taxon>Eukaryota</taxon>
        <taxon>Metazoa</taxon>
        <taxon>Chordata</taxon>
        <taxon>Craniata</taxon>
        <taxon>Vertebrata</taxon>
        <taxon>Euteleostomi</taxon>
        <taxon>Mammalia</taxon>
        <taxon>Eutheria</taxon>
        <taxon>Euarchontoglires</taxon>
        <taxon>Glires</taxon>
        <taxon>Rodentia</taxon>
        <taxon>Myomorpha</taxon>
        <taxon>Muroidea</taxon>
        <taxon>Cricetidae</taxon>
        <taxon>Arvicolinae</taxon>
        <taxon>Microtus</taxon>
    </lineage>
</organism>
<keyword evidence="7" id="KW-0677">Repeat</keyword>
<dbReference type="SUPFAM" id="SSF90229">
    <property type="entry name" value="CCCH zinc finger"/>
    <property type="match status" value="1"/>
</dbReference>
<comment type="subunit">
    <text evidence="13">Interacts with DRG1; the interaction forms a polysomal DRG1-DFRP1/ZC3H15 complex which provides protein stability to DRG1 possibly by blocking poly-ubiquitination. Associates with microtubules.</text>
</comment>
<feature type="compositionally biased region" description="Basic and acidic residues" evidence="15">
    <location>
        <begin position="252"/>
        <end position="262"/>
    </location>
</feature>
<dbReference type="GO" id="GO:0008270">
    <property type="term" value="F:zinc ion binding"/>
    <property type="evidence" value="ECO:0007669"/>
    <property type="project" value="UniProtKB-KW"/>
</dbReference>
<dbReference type="AlphaFoldDB" id="A0A8J6KRI8"/>
<evidence type="ECO:0000256" key="4">
    <source>
        <dbReference type="ARBA" id="ARBA00015073"/>
    </source>
</evidence>
<dbReference type="Gene3D" id="6.20.400.10">
    <property type="match status" value="1"/>
</dbReference>
<feature type="zinc finger region" description="C3H1-type" evidence="14">
    <location>
        <begin position="362"/>
        <end position="400"/>
    </location>
</feature>
<feature type="compositionally biased region" description="Low complexity" evidence="15">
    <location>
        <begin position="134"/>
        <end position="148"/>
    </location>
</feature>
<evidence type="ECO:0000313" key="18">
    <source>
        <dbReference type="Proteomes" id="UP000710432"/>
    </source>
</evidence>
<evidence type="ECO:0000256" key="10">
    <source>
        <dbReference type="ARBA" id="ARBA00023054"/>
    </source>
</evidence>
<feature type="compositionally biased region" description="Acidic residues" evidence="15">
    <location>
        <begin position="598"/>
        <end position="614"/>
    </location>
</feature>
<comment type="caution">
    <text evidence="17">The sequence shown here is derived from an EMBL/GenBank/DDBJ whole genome shotgun (WGS) entry which is preliminary data.</text>
</comment>
<evidence type="ECO:0000256" key="3">
    <source>
        <dbReference type="ARBA" id="ARBA00010043"/>
    </source>
</evidence>